<organism evidence="3 4">
    <name type="scientific">Novispirillum itersonii</name>
    <name type="common">Aquaspirillum itersonii</name>
    <dbReference type="NCBI Taxonomy" id="189"/>
    <lineage>
        <taxon>Bacteria</taxon>
        <taxon>Pseudomonadati</taxon>
        <taxon>Pseudomonadota</taxon>
        <taxon>Alphaproteobacteria</taxon>
        <taxon>Rhodospirillales</taxon>
        <taxon>Novispirillaceae</taxon>
        <taxon>Novispirillum</taxon>
    </lineage>
</organism>
<dbReference type="AlphaFoldDB" id="A0A7W9ZJ05"/>
<comment type="caution">
    <text evidence="3">The sequence shown here is derived from an EMBL/GenBank/DDBJ whole genome shotgun (WGS) entry which is preliminary data.</text>
</comment>
<dbReference type="PANTHER" id="PTHR30535">
    <property type="entry name" value="VITAMIN B12-BINDING PROTEIN"/>
    <property type="match status" value="1"/>
</dbReference>
<feature type="domain" description="Fe/B12 periplasmic-binding" evidence="2">
    <location>
        <begin position="105"/>
        <end position="223"/>
    </location>
</feature>
<name>A0A7W9ZJ05_NOVIT</name>
<keyword evidence="4" id="KW-1185">Reference proteome</keyword>
<gene>
    <name evidence="3" type="ORF">FHS48_003814</name>
</gene>
<evidence type="ECO:0000259" key="2">
    <source>
        <dbReference type="Pfam" id="PF01497"/>
    </source>
</evidence>
<dbReference type="InterPro" id="IPR050902">
    <property type="entry name" value="ABC_Transporter_SBP"/>
</dbReference>
<evidence type="ECO:0000313" key="4">
    <source>
        <dbReference type="Proteomes" id="UP000544872"/>
    </source>
</evidence>
<dbReference type="Gene3D" id="3.40.50.1980">
    <property type="entry name" value="Nitrogenase molybdenum iron protein domain"/>
    <property type="match status" value="1"/>
</dbReference>
<dbReference type="RefSeq" id="WP_184266223.1">
    <property type="nucleotide sequence ID" value="NZ_JACIIX010000022.1"/>
</dbReference>
<dbReference type="PANTHER" id="PTHR30535:SF34">
    <property type="entry name" value="MOLYBDATE-BINDING PROTEIN MOLA"/>
    <property type="match status" value="1"/>
</dbReference>
<sequence>MIRRLSEGLLPVLLLAAFPAAAAPLPPVSPLPRVASATLCADQLVLRLADPQQIASLSPQAHDPTLSLMIGAARTFPARTAGAEAYLADGVELMITDAWTGQSTAALLERLGVRVLRLPLTNHQDGVESMIRAAAAALGHPQRGEDLIDEVRARLAAVQASAAGAGRNALYLRPDGGTAADGTFVGWIMDLNGLNNQARRYGLTGWAGVPAEALVLDPPDLMIHSFFDRTAFSLRGNRGRSGAYTPVVPVITVPGTQWVCGNWGLAVAAETLSQALGALPPSGARQ</sequence>
<accession>A0A7W9ZJ05</accession>
<feature type="signal peptide" evidence="1">
    <location>
        <begin position="1"/>
        <end position="22"/>
    </location>
</feature>
<feature type="chain" id="PRO_5031573371" evidence="1">
    <location>
        <begin position="23"/>
        <end position="286"/>
    </location>
</feature>
<dbReference type="Pfam" id="PF01497">
    <property type="entry name" value="Peripla_BP_2"/>
    <property type="match status" value="1"/>
</dbReference>
<protein>
    <submittedName>
        <fullName evidence="3">Iron complex transport system substrate-binding protein</fullName>
    </submittedName>
</protein>
<dbReference type="InterPro" id="IPR002491">
    <property type="entry name" value="ABC_transptr_periplasmic_BD"/>
</dbReference>
<dbReference type="SUPFAM" id="SSF53807">
    <property type="entry name" value="Helical backbone' metal receptor"/>
    <property type="match status" value="1"/>
</dbReference>
<evidence type="ECO:0000256" key="1">
    <source>
        <dbReference type="SAM" id="SignalP"/>
    </source>
</evidence>
<dbReference type="Proteomes" id="UP000544872">
    <property type="component" value="Unassembled WGS sequence"/>
</dbReference>
<reference evidence="3 4" key="1">
    <citation type="submission" date="2020-08" db="EMBL/GenBank/DDBJ databases">
        <title>Genomic Encyclopedia of Type Strains, Phase IV (KMG-IV): sequencing the most valuable type-strain genomes for metagenomic binning, comparative biology and taxonomic classification.</title>
        <authorList>
            <person name="Goeker M."/>
        </authorList>
    </citation>
    <scope>NUCLEOTIDE SEQUENCE [LARGE SCALE GENOMIC DNA]</scope>
    <source>
        <strain evidence="3 4">DSM 11590</strain>
    </source>
</reference>
<dbReference type="EMBL" id="JACIIX010000022">
    <property type="protein sequence ID" value="MBB6212363.1"/>
    <property type="molecule type" value="Genomic_DNA"/>
</dbReference>
<keyword evidence="1" id="KW-0732">Signal</keyword>
<proteinExistence type="predicted"/>
<evidence type="ECO:0000313" key="3">
    <source>
        <dbReference type="EMBL" id="MBB6212363.1"/>
    </source>
</evidence>